<sequence>MKRIIILAALISGMLYTAMAQQFPSFKPLRYEEDYSILKKDSSNNGWYPNAKYNPLSSDGNVYVSLGGELRLQYFYAKNDGWGDEPEDKDGYVLSRYLLHTDIHTGKHFRAFLQIQGSMANGKVSTSPVDENPLDLHQAFIDYRTGVNSETKLIFRLGRQELSYGSQRLIAVRDGPNNRQSFDAAKVSVINTKYKLDLFYSHYVAAKKGIFDDGWNKDVQFWGSYLTLNKIPVLQNIDVYYLGLWRRKASFDDGSGRELRHSAGTRIFGKQHAFKYDIEALYQFGNFGDNNNKISAWTTSANLAYEFTPIKYKPEIGLKTELISGDKNYGDNALQTFNPMFPRGAYFGLAALIGPSNLIDFHPSLSFELTPRLDWNIDYDIFWRYSLNDGIYAPNTSLMYSGKNSSNRNIGRQLSSEFVYMPNPFLYFRAEFTWFKTEAYLKDVTAGRDILFAGVTAQIRF</sequence>
<dbReference type="Pfam" id="PF13372">
    <property type="entry name" value="Alginate_exp"/>
    <property type="match status" value="1"/>
</dbReference>
<evidence type="ECO:0000313" key="4">
    <source>
        <dbReference type="Proteomes" id="UP000323632"/>
    </source>
</evidence>
<dbReference type="RefSeq" id="WP_150033840.1">
    <property type="nucleotide sequence ID" value="NZ_VWSH01000004.1"/>
</dbReference>
<evidence type="ECO:0000313" key="3">
    <source>
        <dbReference type="EMBL" id="KAA5532337.1"/>
    </source>
</evidence>
<comment type="caution">
    <text evidence="3">The sequence shown here is derived from an EMBL/GenBank/DDBJ whole genome shotgun (WGS) entry which is preliminary data.</text>
</comment>
<dbReference type="AlphaFoldDB" id="A0A5M6CAY3"/>
<protein>
    <recommendedName>
        <fullName evidence="2">Alginate export domain-containing protein</fullName>
    </recommendedName>
</protein>
<proteinExistence type="predicted"/>
<dbReference type="InterPro" id="IPR025388">
    <property type="entry name" value="Alginate_export_dom"/>
</dbReference>
<name>A0A5M6CAY3_9BACT</name>
<feature type="domain" description="Alginate export" evidence="2">
    <location>
        <begin position="63"/>
        <end position="414"/>
    </location>
</feature>
<dbReference type="Proteomes" id="UP000323632">
    <property type="component" value="Unassembled WGS sequence"/>
</dbReference>
<accession>A0A5M6CAY3</accession>
<evidence type="ECO:0000256" key="1">
    <source>
        <dbReference type="SAM" id="SignalP"/>
    </source>
</evidence>
<gene>
    <name evidence="3" type="ORF">F0919_16210</name>
</gene>
<feature type="chain" id="PRO_5024450409" description="Alginate export domain-containing protein" evidence="1">
    <location>
        <begin position="21"/>
        <end position="461"/>
    </location>
</feature>
<dbReference type="Gene3D" id="2.40.160.100">
    <property type="match status" value="1"/>
</dbReference>
<keyword evidence="1" id="KW-0732">Signal</keyword>
<evidence type="ECO:0000259" key="2">
    <source>
        <dbReference type="Pfam" id="PF13372"/>
    </source>
</evidence>
<reference evidence="3 4" key="1">
    <citation type="submission" date="2019-09" db="EMBL/GenBank/DDBJ databases">
        <title>Genome sequence and assembly of Taibaiella sp.</title>
        <authorList>
            <person name="Chhetri G."/>
        </authorList>
    </citation>
    <scope>NUCLEOTIDE SEQUENCE [LARGE SCALE GENOMIC DNA]</scope>
    <source>
        <strain evidence="3 4">KVB11</strain>
    </source>
</reference>
<dbReference type="EMBL" id="VWSH01000004">
    <property type="protein sequence ID" value="KAA5532337.1"/>
    <property type="molecule type" value="Genomic_DNA"/>
</dbReference>
<dbReference type="InterPro" id="IPR053728">
    <property type="entry name" value="Alginate_Permeability_Chnl"/>
</dbReference>
<feature type="signal peptide" evidence="1">
    <location>
        <begin position="1"/>
        <end position="20"/>
    </location>
</feature>
<keyword evidence="4" id="KW-1185">Reference proteome</keyword>
<organism evidence="3 4">
    <name type="scientific">Taibaiella lutea</name>
    <dbReference type="NCBI Taxonomy" id="2608001"/>
    <lineage>
        <taxon>Bacteria</taxon>
        <taxon>Pseudomonadati</taxon>
        <taxon>Bacteroidota</taxon>
        <taxon>Chitinophagia</taxon>
        <taxon>Chitinophagales</taxon>
        <taxon>Chitinophagaceae</taxon>
        <taxon>Taibaiella</taxon>
    </lineage>
</organism>